<evidence type="ECO:0000256" key="2">
    <source>
        <dbReference type="RuleBase" id="RU361173"/>
    </source>
</evidence>
<feature type="domain" description="Pectate lyase" evidence="3">
    <location>
        <begin position="118"/>
        <end position="381"/>
    </location>
</feature>
<proteinExistence type="inferred from homology"/>
<dbReference type="PANTHER" id="PTHR31683">
    <property type="entry name" value="PECTATE LYASE 18-RELATED"/>
    <property type="match status" value="1"/>
</dbReference>
<accession>A0ABS5U135</accession>
<evidence type="ECO:0000259" key="3">
    <source>
        <dbReference type="SMART" id="SM00656"/>
    </source>
</evidence>
<evidence type="ECO:0000256" key="1">
    <source>
        <dbReference type="ARBA" id="ARBA00023239"/>
    </source>
</evidence>
<dbReference type="InterPro" id="IPR012334">
    <property type="entry name" value="Pectin_lyas_fold"/>
</dbReference>
<evidence type="ECO:0000313" key="4">
    <source>
        <dbReference type="EMBL" id="MBT0995085.1"/>
    </source>
</evidence>
<dbReference type="GO" id="GO:0016829">
    <property type="term" value="F:lyase activity"/>
    <property type="evidence" value="ECO:0007669"/>
    <property type="project" value="UniProtKB-KW"/>
</dbReference>
<comment type="caution">
    <text evidence="4">The sequence shown here is derived from an EMBL/GenBank/DDBJ whole genome shotgun (WGS) entry which is preliminary data.</text>
</comment>
<keyword evidence="2" id="KW-0624">Polysaccharide degradation</keyword>
<keyword evidence="5" id="KW-1185">Reference proteome</keyword>
<dbReference type="Gene3D" id="2.160.20.10">
    <property type="entry name" value="Single-stranded right-handed beta-helix, Pectin lyase-like"/>
    <property type="match status" value="1"/>
</dbReference>
<keyword evidence="1 2" id="KW-0456">Lyase</keyword>
<dbReference type="SMART" id="SM00656">
    <property type="entry name" value="Amb_all"/>
    <property type="match status" value="1"/>
</dbReference>
<dbReference type="EMBL" id="JAHBOH010000001">
    <property type="protein sequence ID" value="MBT0995085.1"/>
    <property type="molecule type" value="Genomic_DNA"/>
</dbReference>
<dbReference type="RefSeq" id="WP_214350998.1">
    <property type="nucleotide sequence ID" value="NZ_JAHBOH010000001.1"/>
</dbReference>
<keyword evidence="2" id="KW-0964">Secreted</keyword>
<dbReference type="InterPro" id="IPR045032">
    <property type="entry name" value="PEL"/>
</dbReference>
<sequence>MGRSRYRDARPLRRTTATVAVAAIGALVLTAAPAVAGRGHEGHGHGREPGPTRLDLALARQVLPDGDGWGSAGEGTTGGSAAPTHVTVTDRAELVAAVAGDEPKIVFVAGTIDANTDDAGNPLTCEDYARDGFSYDDYLAAYDPAVWGWDSEPSGPVEDARVASMAAQRERIEIKIGANTTLVGLRGAEITGAALQIKDVDNVIVRGLTLTDAYDCFPAWDPTDGETGNWNSEWDLLTVYGATNVWIDHNDLSDGDNLDAVQPVEFGRPMQAHDGLLDIVRASDYVTVSWNDFHDHDKVMLIGNSDSRTTDRGLLRVTLHHNEFRDLGQRTPRVRYGQVDVYNNSYVSSPRDDYEYVYSWGLGVESQLVAEKNAFTGPVDPATVIGVYKGTRVTENGNVVNLRPVDLLGAYNAAHDATIGDDAGWTPTLRRHVTSAYAVPLVVGLLAGPSGLAGR</sequence>
<evidence type="ECO:0000313" key="5">
    <source>
        <dbReference type="Proteomes" id="UP000722125"/>
    </source>
</evidence>
<dbReference type="SUPFAM" id="SSF51126">
    <property type="entry name" value="Pectin lyase-like"/>
    <property type="match status" value="1"/>
</dbReference>
<dbReference type="Proteomes" id="UP000722125">
    <property type="component" value="Unassembled WGS sequence"/>
</dbReference>
<reference evidence="4 5" key="1">
    <citation type="submission" date="2021-05" db="EMBL/GenBank/DDBJ databases">
        <title>Description of Cellulomonas sp. DKR-3 sp. nov.</title>
        <authorList>
            <person name="Dahal R.H."/>
            <person name="Chaudhary D.K."/>
        </authorList>
    </citation>
    <scope>NUCLEOTIDE SEQUENCE [LARGE SCALE GENOMIC DNA]</scope>
    <source>
        <strain evidence="4 5">DKR-3</strain>
    </source>
</reference>
<keyword evidence="2" id="KW-0119">Carbohydrate metabolism</keyword>
<gene>
    <name evidence="4" type="ORF">KIN34_12420</name>
</gene>
<protein>
    <submittedName>
        <fullName evidence="4">Polysaccharide lyase family 1 protein</fullName>
    </submittedName>
</protein>
<dbReference type="InterPro" id="IPR002022">
    <property type="entry name" value="Pec_lyase"/>
</dbReference>
<dbReference type="PANTHER" id="PTHR31683:SF18">
    <property type="entry name" value="PECTATE LYASE 21-RELATED"/>
    <property type="match status" value="1"/>
</dbReference>
<comment type="subcellular location">
    <subcellularLocation>
        <location evidence="2">Secreted</location>
    </subcellularLocation>
</comment>
<dbReference type="Pfam" id="PF00544">
    <property type="entry name" value="Pectate_lyase_4"/>
    <property type="match status" value="1"/>
</dbReference>
<dbReference type="InterPro" id="IPR011050">
    <property type="entry name" value="Pectin_lyase_fold/virulence"/>
</dbReference>
<name>A0ABS5U135_9CELL</name>
<comment type="similarity">
    <text evidence="2">Belongs to the polysaccharide lyase 1 family.</text>
</comment>
<organism evidence="4 5">
    <name type="scientific">Cellulomonas fulva</name>
    <dbReference type="NCBI Taxonomy" id="2835530"/>
    <lineage>
        <taxon>Bacteria</taxon>
        <taxon>Bacillati</taxon>
        <taxon>Actinomycetota</taxon>
        <taxon>Actinomycetes</taxon>
        <taxon>Micrococcales</taxon>
        <taxon>Cellulomonadaceae</taxon>
        <taxon>Cellulomonas</taxon>
    </lineage>
</organism>